<dbReference type="InterPro" id="IPR001304">
    <property type="entry name" value="C-type_lectin-like"/>
</dbReference>
<dbReference type="EnsemblMetazoa" id="G15150.1">
    <property type="protein sequence ID" value="G15150.1:cds"/>
    <property type="gene ID" value="G15150"/>
</dbReference>
<dbReference type="AlphaFoldDB" id="A0A8W8IQM7"/>
<keyword evidence="5" id="KW-1185">Reference proteome</keyword>
<dbReference type="SUPFAM" id="SSF56436">
    <property type="entry name" value="C-type lectin-like"/>
    <property type="match status" value="1"/>
</dbReference>
<dbReference type="PANTHER" id="PTHR22803">
    <property type="entry name" value="MANNOSE, PHOSPHOLIPASE, LECTIN RECEPTOR RELATED"/>
    <property type="match status" value="1"/>
</dbReference>
<name>A0A8W8IQM7_MAGGI</name>
<protein>
    <recommendedName>
        <fullName evidence="3">C-type lectin domain-containing protein</fullName>
    </recommendedName>
</protein>
<evidence type="ECO:0000256" key="1">
    <source>
        <dbReference type="ARBA" id="ARBA00023157"/>
    </source>
</evidence>
<evidence type="ECO:0000259" key="3">
    <source>
        <dbReference type="PROSITE" id="PS50041"/>
    </source>
</evidence>
<dbReference type="CDD" id="cd00037">
    <property type="entry name" value="CLECT"/>
    <property type="match status" value="1"/>
</dbReference>
<feature type="domain" description="C-type lectin" evidence="3">
    <location>
        <begin position="39"/>
        <end position="160"/>
    </location>
</feature>
<dbReference type="Gene3D" id="3.10.100.10">
    <property type="entry name" value="Mannose-Binding Protein A, subunit A"/>
    <property type="match status" value="1"/>
</dbReference>
<sequence length="172" mass="19636">MNINIKTSVPRFLFLATLFFLILDFHHVSGNCPANWDHHSQSCYLFVFRYILEWIDAQSYCKMLGATLVEVNSATEDHYLRQKFRQLSHSTANIWLGGSDILSEGSWVWVGSGEAFSYTGWHPTEPNNYHGGEHCAMMMYNNNQNWADTNCADRNCFICETSASNIVHQGLG</sequence>
<evidence type="ECO:0000313" key="5">
    <source>
        <dbReference type="Proteomes" id="UP000005408"/>
    </source>
</evidence>
<feature type="chain" id="PRO_5036460000" description="C-type lectin domain-containing protein" evidence="2">
    <location>
        <begin position="31"/>
        <end position="172"/>
    </location>
</feature>
<feature type="signal peptide" evidence="2">
    <location>
        <begin position="1"/>
        <end position="30"/>
    </location>
</feature>
<dbReference type="InterPro" id="IPR016187">
    <property type="entry name" value="CTDL_fold"/>
</dbReference>
<evidence type="ECO:0000313" key="4">
    <source>
        <dbReference type="EnsemblMetazoa" id="G15150.1:cds"/>
    </source>
</evidence>
<dbReference type="InterPro" id="IPR018378">
    <property type="entry name" value="C-type_lectin_CS"/>
</dbReference>
<keyword evidence="2" id="KW-0732">Signal</keyword>
<dbReference type="PROSITE" id="PS00615">
    <property type="entry name" value="C_TYPE_LECTIN_1"/>
    <property type="match status" value="1"/>
</dbReference>
<reference evidence="4" key="1">
    <citation type="submission" date="2022-08" db="UniProtKB">
        <authorList>
            <consortium name="EnsemblMetazoa"/>
        </authorList>
    </citation>
    <scope>IDENTIFICATION</scope>
    <source>
        <strain evidence="4">05x7-T-G4-1.051#20</strain>
    </source>
</reference>
<dbReference type="InterPro" id="IPR016186">
    <property type="entry name" value="C-type_lectin-like/link_sf"/>
</dbReference>
<keyword evidence="1" id="KW-1015">Disulfide bond</keyword>
<dbReference type="InterPro" id="IPR050111">
    <property type="entry name" value="C-type_lectin/snaclec_domain"/>
</dbReference>
<proteinExistence type="predicted"/>
<organism evidence="4 5">
    <name type="scientific">Magallana gigas</name>
    <name type="common">Pacific oyster</name>
    <name type="synonym">Crassostrea gigas</name>
    <dbReference type="NCBI Taxonomy" id="29159"/>
    <lineage>
        <taxon>Eukaryota</taxon>
        <taxon>Metazoa</taxon>
        <taxon>Spiralia</taxon>
        <taxon>Lophotrochozoa</taxon>
        <taxon>Mollusca</taxon>
        <taxon>Bivalvia</taxon>
        <taxon>Autobranchia</taxon>
        <taxon>Pteriomorphia</taxon>
        <taxon>Ostreida</taxon>
        <taxon>Ostreoidea</taxon>
        <taxon>Ostreidae</taxon>
        <taxon>Magallana</taxon>
    </lineage>
</organism>
<evidence type="ECO:0000256" key="2">
    <source>
        <dbReference type="SAM" id="SignalP"/>
    </source>
</evidence>
<dbReference type="PROSITE" id="PS50041">
    <property type="entry name" value="C_TYPE_LECTIN_2"/>
    <property type="match status" value="1"/>
</dbReference>
<dbReference type="SMART" id="SM00034">
    <property type="entry name" value="CLECT"/>
    <property type="match status" value="1"/>
</dbReference>
<dbReference type="Proteomes" id="UP000005408">
    <property type="component" value="Unassembled WGS sequence"/>
</dbReference>
<dbReference type="Pfam" id="PF00059">
    <property type="entry name" value="Lectin_C"/>
    <property type="match status" value="1"/>
</dbReference>
<accession>A0A8W8IQM7</accession>